<keyword evidence="3" id="KW-0444">Lipid biosynthesis</keyword>
<evidence type="ECO:0000256" key="4">
    <source>
        <dbReference type="ARBA" id="ARBA00022519"/>
    </source>
</evidence>
<evidence type="ECO:0000256" key="6">
    <source>
        <dbReference type="ARBA" id="ARBA00022692"/>
    </source>
</evidence>
<organism evidence="13 14">
    <name type="scientific">Gluconacetobacter sacchari DSM 12717</name>
    <dbReference type="NCBI Taxonomy" id="1307940"/>
    <lineage>
        <taxon>Bacteria</taxon>
        <taxon>Pseudomonadati</taxon>
        <taxon>Pseudomonadota</taxon>
        <taxon>Alphaproteobacteria</taxon>
        <taxon>Acetobacterales</taxon>
        <taxon>Acetobacteraceae</taxon>
        <taxon>Gluconacetobacter</taxon>
    </lineage>
</organism>
<sequence>MPSSVFALLMGAAALHAFWNALIRGAEDRVATTIAVAGGAAFVAVVVLPFMDQPARASWPFLVLSTVIHIISYLLTARAYHEADMTQVYPLMRGAAPLMTAFAAVLWLRETVPTMAWVGIAVISCGIGSLVLARHHNWSGKGVIYALVNALAIAGYSIIDGQGVRAAQAPAGYVLWVFLLTGTAMLAWNLALGRHAFAVRLAHHAWRGVSGGAGSVCSYGIALWAMTRVSIAVVSATRECSIVFGTLIAVIFLGERVSVRRVVATLCIVLGTALLRLS</sequence>
<keyword evidence="8 11" id="KW-1133">Transmembrane helix</keyword>
<feature type="transmembrane region" description="Helical" evidence="11">
    <location>
        <begin position="114"/>
        <end position="133"/>
    </location>
</feature>
<reference evidence="13" key="1">
    <citation type="submission" date="2013-04" db="EMBL/GenBank/DDBJ databases">
        <title>The genome sequencing project of 58 acetic acid bacteria.</title>
        <authorList>
            <person name="Okamoto-Kainuma A."/>
            <person name="Ishikawa M."/>
            <person name="Umino S."/>
            <person name="Koizumi Y."/>
            <person name="Shiwa Y."/>
            <person name="Yoshikawa H."/>
            <person name="Matsutani M."/>
            <person name="Matsushita K."/>
        </authorList>
    </citation>
    <scope>NUCLEOTIDE SEQUENCE</scope>
    <source>
        <strain evidence="13">DSM 12717</strain>
    </source>
</reference>
<gene>
    <name evidence="13" type="ORF">AA12717_0580</name>
</gene>
<evidence type="ECO:0000256" key="8">
    <source>
        <dbReference type="ARBA" id="ARBA00022989"/>
    </source>
</evidence>
<keyword evidence="9" id="KW-0443">Lipid metabolism</keyword>
<evidence type="ECO:0000259" key="12">
    <source>
        <dbReference type="Pfam" id="PF00892"/>
    </source>
</evidence>
<evidence type="ECO:0000256" key="11">
    <source>
        <dbReference type="SAM" id="Phobius"/>
    </source>
</evidence>
<dbReference type="InterPro" id="IPR000620">
    <property type="entry name" value="EamA_dom"/>
</dbReference>
<feature type="domain" description="EamA" evidence="12">
    <location>
        <begin position="7"/>
        <end position="128"/>
    </location>
</feature>
<feature type="transmembrane region" description="Helical" evidence="11">
    <location>
        <begin position="171"/>
        <end position="192"/>
    </location>
</feature>
<comment type="caution">
    <text evidence="13">The sequence shown here is derived from an EMBL/GenBank/DDBJ whole genome shotgun (WGS) entry which is preliminary data.</text>
</comment>
<evidence type="ECO:0000256" key="9">
    <source>
        <dbReference type="ARBA" id="ARBA00023098"/>
    </source>
</evidence>
<feature type="domain" description="EamA" evidence="12">
    <location>
        <begin position="141"/>
        <end position="275"/>
    </location>
</feature>
<keyword evidence="14" id="KW-1185">Reference proteome</keyword>
<feature type="transmembrane region" description="Helical" evidence="11">
    <location>
        <begin position="88"/>
        <end position="108"/>
    </location>
</feature>
<dbReference type="Proteomes" id="UP001060895">
    <property type="component" value="Unassembled WGS sequence"/>
</dbReference>
<evidence type="ECO:0000256" key="3">
    <source>
        <dbReference type="ARBA" id="ARBA00022516"/>
    </source>
</evidence>
<dbReference type="InterPro" id="IPR000390">
    <property type="entry name" value="Small_drug/metabolite_transptr"/>
</dbReference>
<feature type="transmembrane region" description="Helical" evidence="11">
    <location>
        <begin position="30"/>
        <end position="51"/>
    </location>
</feature>
<keyword evidence="5" id="KW-0441">Lipid A biosynthesis</keyword>
<dbReference type="InterPro" id="IPR037185">
    <property type="entry name" value="EmrE-like"/>
</dbReference>
<feature type="transmembrane region" description="Helical" evidence="11">
    <location>
        <begin position="142"/>
        <end position="159"/>
    </location>
</feature>
<dbReference type="Gene3D" id="1.10.3730.20">
    <property type="match status" value="2"/>
</dbReference>
<name>A0ABQ0P424_9PROT</name>
<dbReference type="SUPFAM" id="SSF103481">
    <property type="entry name" value="Multidrug resistance efflux transporter EmrE"/>
    <property type="match status" value="2"/>
</dbReference>
<evidence type="ECO:0000256" key="10">
    <source>
        <dbReference type="ARBA" id="ARBA00023136"/>
    </source>
</evidence>
<evidence type="ECO:0000256" key="7">
    <source>
        <dbReference type="ARBA" id="ARBA00022985"/>
    </source>
</evidence>
<evidence type="ECO:0000256" key="2">
    <source>
        <dbReference type="ARBA" id="ARBA00022475"/>
    </source>
</evidence>
<feature type="transmembrane region" description="Helical" evidence="11">
    <location>
        <begin position="57"/>
        <end position="76"/>
    </location>
</feature>
<keyword evidence="4" id="KW-0997">Cell inner membrane</keyword>
<accession>A0ABQ0P424</accession>
<feature type="transmembrane region" description="Helical" evidence="11">
    <location>
        <begin position="6"/>
        <end position="23"/>
    </location>
</feature>
<evidence type="ECO:0000256" key="5">
    <source>
        <dbReference type="ARBA" id="ARBA00022556"/>
    </source>
</evidence>
<keyword evidence="10 11" id="KW-0472">Membrane</keyword>
<protein>
    <recommendedName>
        <fullName evidence="12">EamA domain-containing protein</fullName>
    </recommendedName>
</protein>
<dbReference type="EMBL" id="BAQP01000017">
    <property type="protein sequence ID" value="GBQ20453.1"/>
    <property type="molecule type" value="Genomic_DNA"/>
</dbReference>
<comment type="subcellular location">
    <subcellularLocation>
        <location evidence="1">Cell membrane</location>
        <topology evidence="1">Multi-pass membrane protein</topology>
    </subcellularLocation>
</comment>
<dbReference type="Pfam" id="PF00892">
    <property type="entry name" value="EamA"/>
    <property type="match status" value="2"/>
</dbReference>
<dbReference type="PANTHER" id="PTHR30561:SF9">
    <property type="entry name" value="4-AMINO-4-DEOXY-L-ARABINOSE-PHOSPHOUNDECAPRENOL FLIPPASE SUBUNIT ARNF-RELATED"/>
    <property type="match status" value="1"/>
</dbReference>
<evidence type="ECO:0000313" key="14">
    <source>
        <dbReference type="Proteomes" id="UP001060895"/>
    </source>
</evidence>
<evidence type="ECO:0000313" key="13">
    <source>
        <dbReference type="EMBL" id="GBQ20453.1"/>
    </source>
</evidence>
<keyword evidence="7" id="KW-0448">Lipopolysaccharide biosynthesis</keyword>
<feature type="transmembrane region" description="Helical" evidence="11">
    <location>
        <begin position="231"/>
        <end position="252"/>
    </location>
</feature>
<proteinExistence type="predicted"/>
<keyword evidence="2" id="KW-1003">Cell membrane</keyword>
<keyword evidence="6 11" id="KW-0812">Transmembrane</keyword>
<dbReference type="PANTHER" id="PTHR30561">
    <property type="entry name" value="SMR FAMILY PROTON-DEPENDENT DRUG EFFLUX TRANSPORTER SUGE"/>
    <property type="match status" value="1"/>
</dbReference>
<feature type="transmembrane region" description="Helical" evidence="11">
    <location>
        <begin position="204"/>
        <end position="225"/>
    </location>
</feature>
<evidence type="ECO:0000256" key="1">
    <source>
        <dbReference type="ARBA" id="ARBA00004651"/>
    </source>
</evidence>